<evidence type="ECO:0000259" key="13">
    <source>
        <dbReference type="Pfam" id="PF22599"/>
    </source>
</evidence>
<dbReference type="InterPro" id="IPR048634">
    <property type="entry name" value="SecD_SecF_C"/>
</dbReference>
<keyword evidence="3 9" id="KW-1003">Cell membrane</keyword>
<feature type="transmembrane region" description="Helical" evidence="9">
    <location>
        <begin position="641"/>
        <end position="664"/>
    </location>
</feature>
<dbReference type="GO" id="GO:0006605">
    <property type="term" value="P:protein targeting"/>
    <property type="evidence" value="ECO:0007669"/>
    <property type="project" value="UniProtKB-UniRule"/>
</dbReference>
<feature type="transmembrane region" description="Helical" evidence="9">
    <location>
        <begin position="519"/>
        <end position="537"/>
    </location>
</feature>
<feature type="transmembrane region" description="Helical" evidence="9">
    <location>
        <begin position="951"/>
        <end position="969"/>
    </location>
</feature>
<dbReference type="FunCoup" id="A0A1H9LSP3">
    <property type="interactions" value="110"/>
</dbReference>
<comment type="similarity">
    <text evidence="10">Belongs to the SecD/SecF family. SecF subfamily.</text>
</comment>
<feature type="transmembrane region" description="Helical" evidence="9">
    <location>
        <begin position="612"/>
        <end position="635"/>
    </location>
</feature>
<dbReference type="NCBIfam" id="TIGR01129">
    <property type="entry name" value="secD"/>
    <property type="match status" value="1"/>
</dbReference>
<dbReference type="Proteomes" id="UP000199021">
    <property type="component" value="Unassembled WGS sequence"/>
</dbReference>
<evidence type="ECO:0000256" key="5">
    <source>
        <dbReference type="ARBA" id="ARBA00022927"/>
    </source>
</evidence>
<evidence type="ECO:0000259" key="11">
    <source>
        <dbReference type="Pfam" id="PF02355"/>
    </source>
</evidence>
<comment type="function">
    <text evidence="9">Part of the Sec protein translocase complex. Interacts with the SecYEG preprotein conducting channel. SecDF uses the proton motive force (PMF) to complete protein translocation after the ATP-dependent function of SecA.</text>
</comment>
<feature type="domain" description="Protein export membrane protein SecD/SecF C-terminal" evidence="11">
    <location>
        <begin position="818"/>
        <end position="1002"/>
    </location>
</feature>
<keyword evidence="7 9" id="KW-0811">Translocation</keyword>
<keyword evidence="15" id="KW-1185">Reference proteome</keyword>
<reference evidence="15" key="1">
    <citation type="submission" date="2016-10" db="EMBL/GenBank/DDBJ databases">
        <authorList>
            <person name="Varghese N."/>
            <person name="Submissions S."/>
        </authorList>
    </citation>
    <scope>NUCLEOTIDE SEQUENCE [LARGE SCALE GENOMIC DNA]</scope>
    <source>
        <strain evidence="15">DSM 24740</strain>
    </source>
</reference>
<comment type="similarity">
    <text evidence="9">Belongs to the SecD/SecF family. SecD subfamily.</text>
</comment>
<dbReference type="Pfam" id="PF21760">
    <property type="entry name" value="SecD_1st"/>
    <property type="match status" value="1"/>
</dbReference>
<evidence type="ECO:0000256" key="2">
    <source>
        <dbReference type="ARBA" id="ARBA00022448"/>
    </source>
</evidence>
<dbReference type="AlphaFoldDB" id="A0A1H9LSP3"/>
<dbReference type="PANTHER" id="PTHR30081:SF1">
    <property type="entry name" value="PROTEIN TRANSLOCASE SUBUNIT SECD"/>
    <property type="match status" value="1"/>
</dbReference>
<evidence type="ECO:0000256" key="4">
    <source>
        <dbReference type="ARBA" id="ARBA00022692"/>
    </source>
</evidence>
<dbReference type="GO" id="GO:0043952">
    <property type="term" value="P:protein transport by the Sec complex"/>
    <property type="evidence" value="ECO:0007669"/>
    <property type="project" value="UniProtKB-UniRule"/>
</dbReference>
<evidence type="ECO:0000256" key="10">
    <source>
        <dbReference type="HAMAP-Rule" id="MF_01464"/>
    </source>
</evidence>
<dbReference type="Gene3D" id="1.20.1640.10">
    <property type="entry name" value="Multidrug efflux transporter AcrB transmembrane domain"/>
    <property type="match status" value="2"/>
</dbReference>
<dbReference type="InterPro" id="IPR022645">
    <property type="entry name" value="SecD/SecF_bac"/>
</dbReference>
<keyword evidence="4 9" id="KW-0812">Transmembrane</keyword>
<gene>
    <name evidence="9" type="primary">secD</name>
    <name evidence="10" type="synonym">secF</name>
    <name evidence="14" type="ORF">SAMN05444359_12558</name>
</gene>
<dbReference type="FunFam" id="1.20.1640.10:FF:000004">
    <property type="entry name" value="Protein translocase subunit SecD"/>
    <property type="match status" value="1"/>
</dbReference>
<evidence type="ECO:0000313" key="14">
    <source>
        <dbReference type="EMBL" id="SER14454.1"/>
    </source>
</evidence>
<dbReference type="InterPro" id="IPR054384">
    <property type="entry name" value="SecDF_P1_head"/>
</dbReference>
<dbReference type="Gene3D" id="3.30.1360.200">
    <property type="match status" value="1"/>
</dbReference>
<accession>A0A1H9LSP3</accession>
<dbReference type="NCBIfam" id="TIGR00966">
    <property type="entry name" value="transloc_SecF"/>
    <property type="match status" value="1"/>
</dbReference>
<feature type="transmembrane region" description="Helical" evidence="9">
    <location>
        <begin position="570"/>
        <end position="591"/>
    </location>
</feature>
<feature type="transmembrane region" description="Helical" evidence="9">
    <location>
        <begin position="698"/>
        <end position="716"/>
    </location>
</feature>
<dbReference type="GO" id="GO:0005886">
    <property type="term" value="C:plasma membrane"/>
    <property type="evidence" value="ECO:0007669"/>
    <property type="project" value="UniProtKB-SubCell"/>
</dbReference>
<feature type="transmembrane region" description="Helical" evidence="9">
    <location>
        <begin position="865"/>
        <end position="888"/>
    </location>
</feature>
<dbReference type="Pfam" id="PF02355">
    <property type="entry name" value="SecD_SecF_C"/>
    <property type="match status" value="2"/>
</dbReference>
<keyword evidence="5 9" id="KW-0653">Protein transport</keyword>
<keyword evidence="8 9" id="KW-0472">Membrane</keyword>
<evidence type="ECO:0000256" key="3">
    <source>
        <dbReference type="ARBA" id="ARBA00022475"/>
    </source>
</evidence>
<feature type="transmembrane region" description="Helical" evidence="9">
    <location>
        <begin position="900"/>
        <end position="920"/>
    </location>
</feature>
<dbReference type="InterPro" id="IPR022813">
    <property type="entry name" value="SecD/SecF_arch_bac"/>
</dbReference>
<comment type="subunit">
    <text evidence="10">Forms a complex with SecD. Part of the essential Sec protein translocation apparatus which comprises SecA, SecYEG and auxiliary proteins SecDF. Other proteins may also be involved.</text>
</comment>
<dbReference type="NCBIfam" id="TIGR00916">
    <property type="entry name" value="2A0604s01"/>
    <property type="match status" value="2"/>
</dbReference>
<feature type="domain" description="Protein export membrane protein SecD/SecF C-terminal" evidence="11">
    <location>
        <begin position="496"/>
        <end position="667"/>
    </location>
</feature>
<feature type="domain" description="SecDF P1 head subdomain" evidence="13">
    <location>
        <begin position="397"/>
        <end position="495"/>
    </location>
</feature>
<dbReference type="GO" id="GO:0015450">
    <property type="term" value="F:protein-transporting ATPase activity"/>
    <property type="evidence" value="ECO:0007669"/>
    <property type="project" value="InterPro"/>
</dbReference>
<feature type="transmembrane region" description="Helical" evidence="9">
    <location>
        <begin position="975"/>
        <end position="998"/>
    </location>
</feature>
<dbReference type="GO" id="GO:0065002">
    <property type="term" value="P:intracellular protein transmembrane transport"/>
    <property type="evidence" value="ECO:0007669"/>
    <property type="project" value="UniProtKB-UniRule"/>
</dbReference>
<feature type="transmembrane region" description="Helical" evidence="9">
    <location>
        <begin position="7"/>
        <end position="25"/>
    </location>
</feature>
<dbReference type="PRINTS" id="PR01755">
    <property type="entry name" value="SECFTRNLCASE"/>
</dbReference>
<sequence length="1021" mass="110612">MQGKGIIKFFLVVMLIVTALQYLYILPTNAVENDAEDYAQEQSGETEGEEYRAMRAVYLDSISDQEILKIPLFSGFTYQDLKSRQLNLGLDLKGGMSVVLQVDLREFLRALARNTKDPTFEEAITKASQAQKNAQADYISLFADAWQEVRGDQTLAPIFSRNDAIRDQIPVGTSDAEVIRVLREKADETVSLTYDLLKKRIDQLGVVQPNVSLDADRDLILVELPGIENAARARNFLQAAANLEFFDVMRIDNSMINSLIQADQLLDRRQKIAAGRDSNFVEAKTWRVDTLYAQDSLGNLTTEIASIDSVEVTNQTAGPLFSLFSPNNGSYGPAILGIATKNNLDTVSTLLADEEIARLFPRNAIFRWEESPLPADELGNPSDIYALYVLEMPRDGKAPLTGEYVTTASSGPQPDGQIAVNLSMNSEGARIWARMTTDAANDQNRQVAILLDDRVVSAPRVNGPIPGGNTAITGGFNVQEATDLANILQVGRLPARTEIIQESVVGPSLGASNINSSKIALGVGFLLVLVFMLFYYGGAGIVSIIALLLNLIFIFGALAGLGTVLTLPGIAGILLTVGMAVDANVIIYERIREELRSGKTMANAIQDGFSNSYSAIIDANVTTLLVAGVLAYFGLGPIKGFAVVLIVGVLASVFTAVLVGRLIIDWWMGRGGNMSFWTAASKNMFANINIDWMGKRKITYGISALLVLASLASIFTRGFDLGVDFKGGYSYLVQFDQEVDSEALRAALTEPFGGEPTIKAVDGQNTFNVVTNYLVDETGQIEGREAQEVVLEALYTGVKTVVGDNSLTLKQFGNTEAGDGTHITSVSKVGPTIADDIKRSALWAGGIGLLLIFLYLLLRFNKWQYSAGAVAALFHDSIIVMGVFSLFWGRLGFNMEVDQAFIAAILTVIGYSINDTVVVFDRIREFLNTYVSRGKTEVINSAISSTVSRTVITSLTTLIVVLVLFLFGGASIRGFAFALIVGILVGTYSSIFIATPIVHDLTDELEAKKVEAVGTPAKAKV</sequence>
<dbReference type="InterPro" id="IPR005665">
    <property type="entry name" value="SecF_bac"/>
</dbReference>
<name>A0A1H9LSP3_9BACT</name>
<evidence type="ECO:0000256" key="8">
    <source>
        <dbReference type="ARBA" id="ARBA00023136"/>
    </source>
</evidence>
<protein>
    <recommendedName>
        <fullName evidence="9 10">Multifunctional fusion protein</fullName>
    </recommendedName>
    <domain>
        <recommendedName>
            <fullName evidence="9">Protein translocase subunit SecD</fullName>
        </recommendedName>
    </domain>
    <domain>
        <recommendedName>
            <fullName evidence="10">Protein-export membrane protein SecF</fullName>
        </recommendedName>
    </domain>
</protein>
<comment type="caution">
    <text evidence="9">Lacks conserved residue(s) required for the propagation of feature annotation.</text>
</comment>
<dbReference type="Gene3D" id="3.30.70.3220">
    <property type="match status" value="1"/>
</dbReference>
<organism evidence="14 15">
    <name type="scientific">Neolewinella agarilytica</name>
    <dbReference type="NCBI Taxonomy" id="478744"/>
    <lineage>
        <taxon>Bacteria</taxon>
        <taxon>Pseudomonadati</taxon>
        <taxon>Bacteroidota</taxon>
        <taxon>Saprospiria</taxon>
        <taxon>Saprospirales</taxon>
        <taxon>Lewinellaceae</taxon>
        <taxon>Neolewinella</taxon>
    </lineage>
</organism>
<dbReference type="NCBIfam" id="NF009585">
    <property type="entry name" value="PRK13024.1-5"/>
    <property type="match status" value="1"/>
</dbReference>
<dbReference type="InterPro" id="IPR022646">
    <property type="entry name" value="SecD/SecF_CS"/>
</dbReference>
<dbReference type="InterPro" id="IPR048631">
    <property type="entry name" value="SecD_1st"/>
</dbReference>
<comment type="subunit">
    <text evidence="9">Forms a complex with SecF. Part of the essential Sec protein translocation apparatus which comprises SecA, SecYEG and auxiliary proteins SecDF. Other proteins may also be involved.</text>
</comment>
<dbReference type="Pfam" id="PF07549">
    <property type="entry name" value="Sec_GG"/>
    <property type="match status" value="2"/>
</dbReference>
<evidence type="ECO:0000256" key="6">
    <source>
        <dbReference type="ARBA" id="ARBA00022989"/>
    </source>
</evidence>
<dbReference type="InterPro" id="IPR055344">
    <property type="entry name" value="SecD_SecF_C_bact"/>
</dbReference>
<dbReference type="PANTHER" id="PTHR30081">
    <property type="entry name" value="PROTEIN-EXPORT MEMBRANE PROTEIN SEC"/>
    <property type="match status" value="1"/>
</dbReference>
<feature type="domain" description="Protein translocase subunit SecDF P1" evidence="12">
    <location>
        <begin position="194"/>
        <end position="248"/>
    </location>
</feature>
<proteinExistence type="inferred from homology"/>
<dbReference type="SUPFAM" id="SSF82866">
    <property type="entry name" value="Multidrug efflux transporter AcrB transmembrane domain"/>
    <property type="match status" value="2"/>
</dbReference>
<evidence type="ECO:0000256" key="1">
    <source>
        <dbReference type="ARBA" id="ARBA00004651"/>
    </source>
</evidence>
<dbReference type="Pfam" id="PF22599">
    <property type="entry name" value="SecDF_P1_head"/>
    <property type="match status" value="1"/>
</dbReference>
<feature type="transmembrane region" description="Helical" evidence="9">
    <location>
        <begin position="840"/>
        <end position="858"/>
    </location>
</feature>
<keyword evidence="2 9" id="KW-0813">Transport</keyword>
<evidence type="ECO:0000313" key="15">
    <source>
        <dbReference type="Proteomes" id="UP000199021"/>
    </source>
</evidence>
<dbReference type="InParanoid" id="A0A1H9LSP3"/>
<dbReference type="HAMAP" id="MF_01464_B">
    <property type="entry name" value="SecF_B"/>
    <property type="match status" value="1"/>
</dbReference>
<dbReference type="InterPro" id="IPR005791">
    <property type="entry name" value="SecD"/>
</dbReference>
<dbReference type="OrthoDB" id="9805019at2"/>
<dbReference type="HAMAP" id="MF_01463_B">
    <property type="entry name" value="SecD_B"/>
    <property type="match status" value="1"/>
</dbReference>
<keyword evidence="6 9" id="KW-1133">Transmembrane helix</keyword>
<dbReference type="RefSeq" id="WP_090171834.1">
    <property type="nucleotide sequence ID" value="NZ_FOFB01000025.1"/>
</dbReference>
<feature type="transmembrane region" description="Helical" evidence="9">
    <location>
        <begin position="544"/>
        <end position="564"/>
    </location>
</feature>
<evidence type="ECO:0000256" key="7">
    <source>
        <dbReference type="ARBA" id="ARBA00023010"/>
    </source>
</evidence>
<comment type="subcellular location">
    <subcellularLocation>
        <location evidence="1 9">Cell membrane</location>
        <topology evidence="1 9">Multi-pass membrane protein</topology>
    </subcellularLocation>
</comment>
<dbReference type="EMBL" id="FOFB01000025">
    <property type="protein sequence ID" value="SER14454.1"/>
    <property type="molecule type" value="Genomic_DNA"/>
</dbReference>
<evidence type="ECO:0000256" key="9">
    <source>
        <dbReference type="HAMAP-Rule" id="MF_01463"/>
    </source>
</evidence>
<evidence type="ECO:0000259" key="12">
    <source>
        <dbReference type="Pfam" id="PF21760"/>
    </source>
</evidence>
<dbReference type="STRING" id="478744.SAMN05444359_12558"/>